<keyword evidence="2" id="KW-1185">Reference proteome</keyword>
<dbReference type="RefSeq" id="XP_002836193.1">
    <property type="nucleotide sequence ID" value="XM_002836147.1"/>
</dbReference>
<evidence type="ECO:0000313" key="2">
    <source>
        <dbReference type="Proteomes" id="UP000006911"/>
    </source>
</evidence>
<evidence type="ECO:0000313" key="1">
    <source>
        <dbReference type="EMBL" id="CAZ80384.1"/>
    </source>
</evidence>
<dbReference type="GeneID" id="9185282"/>
<reference evidence="1 2" key="1">
    <citation type="journal article" date="2010" name="Nature">
        <title>Perigord black truffle genome uncovers evolutionary origins and mechanisms of symbiosis.</title>
        <authorList>
            <person name="Martin F."/>
            <person name="Kohler A."/>
            <person name="Murat C."/>
            <person name="Balestrini R."/>
            <person name="Coutinho P.M."/>
            <person name="Jaillon O."/>
            <person name="Montanini B."/>
            <person name="Morin E."/>
            <person name="Noel B."/>
            <person name="Percudani R."/>
            <person name="Porcel B."/>
            <person name="Rubini A."/>
            <person name="Amicucci A."/>
            <person name="Amselem J."/>
            <person name="Anthouard V."/>
            <person name="Arcioni S."/>
            <person name="Artiguenave F."/>
            <person name="Aury J.M."/>
            <person name="Ballario P."/>
            <person name="Bolchi A."/>
            <person name="Brenna A."/>
            <person name="Brun A."/>
            <person name="Buee M."/>
            <person name="Cantarel B."/>
            <person name="Chevalier G."/>
            <person name="Couloux A."/>
            <person name="Da Silva C."/>
            <person name="Denoeud F."/>
            <person name="Duplessis S."/>
            <person name="Ghignone S."/>
            <person name="Hilselberger B."/>
            <person name="Iotti M."/>
            <person name="Marcais B."/>
            <person name="Mello A."/>
            <person name="Miranda M."/>
            <person name="Pacioni G."/>
            <person name="Quesneville H."/>
            <person name="Riccioni C."/>
            <person name="Ruotolo R."/>
            <person name="Splivallo R."/>
            <person name="Stocchi V."/>
            <person name="Tisserant E."/>
            <person name="Viscomi A.R."/>
            <person name="Zambonelli A."/>
            <person name="Zampieri E."/>
            <person name="Henrissat B."/>
            <person name="Lebrun M.H."/>
            <person name="Paolocci F."/>
            <person name="Bonfante P."/>
            <person name="Ottonello S."/>
            <person name="Wincker P."/>
        </authorList>
    </citation>
    <scope>NUCLEOTIDE SEQUENCE [LARGE SCALE GENOMIC DNA]</scope>
    <source>
        <strain evidence="1 2">Mel28</strain>
    </source>
</reference>
<dbReference type="Proteomes" id="UP000006911">
    <property type="component" value="Unassembled WGS sequence"/>
</dbReference>
<dbReference type="EMBL" id="FN430022">
    <property type="protein sequence ID" value="CAZ80384.1"/>
    <property type="molecule type" value="Genomic_DNA"/>
</dbReference>
<dbReference type="OMA" id="THIHTSE"/>
<dbReference type="HOGENOM" id="CLU_1125220_0_0_1"/>
<sequence>MSGIFYVYIKYARETDTKRADWGRHLLTFESRWAADELFRGLQTLKNAAGANRYSKLQRVNPQLWYYDTIDGDPWWTIIYVQRENALPEFNYKLMSVILGDADSGRNWPVFSNPTIGPDWISSKNFYIRNRRQPDLYWYRDSGRIVVSTTRRTKFRIKDVDYDKERVLIRNDKVTIEPVDGLGDTAGYYVAKGAEGQKLSVGLVKETWRFSELFDGIGVTWSTEEGFVTGTQFATNAPDAGDEWELC</sequence>
<accession>D5G791</accession>
<dbReference type="KEGG" id="tml:GSTUM_00002517001"/>
<dbReference type="AlphaFoldDB" id="D5G791"/>
<dbReference type="InParanoid" id="D5G791"/>
<name>D5G791_TUBMM</name>
<protein>
    <submittedName>
        <fullName evidence="1">(Perigord truffle) hypothetical protein</fullName>
    </submittedName>
</protein>
<proteinExistence type="predicted"/>
<gene>
    <name evidence="1" type="ORF">GSTUM_00002517001</name>
</gene>
<organism evidence="1 2">
    <name type="scientific">Tuber melanosporum (strain Mel28)</name>
    <name type="common">Perigord black truffle</name>
    <dbReference type="NCBI Taxonomy" id="656061"/>
    <lineage>
        <taxon>Eukaryota</taxon>
        <taxon>Fungi</taxon>
        <taxon>Dikarya</taxon>
        <taxon>Ascomycota</taxon>
        <taxon>Pezizomycotina</taxon>
        <taxon>Pezizomycetes</taxon>
        <taxon>Pezizales</taxon>
        <taxon>Tuberaceae</taxon>
        <taxon>Tuber</taxon>
    </lineage>
</organism>